<dbReference type="GO" id="GO:0061630">
    <property type="term" value="F:ubiquitin protein ligase activity"/>
    <property type="evidence" value="ECO:0007669"/>
    <property type="project" value="TreeGrafter"/>
</dbReference>
<dbReference type="InterPro" id="IPR051435">
    <property type="entry name" value="RING_finger_E3_ubiq-ligases"/>
</dbReference>
<sequence length="168" mass="19712">MVLSEDQECGVCYERYSRSKHIPRMLFCNHTFCGPCLETMATERSGMLSIRCPLCRQVSCVRRGLTLEEALWVNSRLWDRIPEVQVLEVREEDLEKVCMEEKRKRAVAAFPVQLQCRFSLSPQHDRLRLRLPGFLRRIIVPRQSQERIVPGCNVRGKLWRRLPGEELA</sequence>
<name>A0AAE0RK20_9TELE</name>
<dbReference type="Pfam" id="PF14634">
    <property type="entry name" value="zf-RING_5"/>
    <property type="match status" value="1"/>
</dbReference>
<accession>A0AAE0RK20</accession>
<evidence type="ECO:0000256" key="2">
    <source>
        <dbReference type="ARBA" id="ARBA00022771"/>
    </source>
</evidence>
<evidence type="ECO:0000259" key="5">
    <source>
        <dbReference type="PROSITE" id="PS50089"/>
    </source>
</evidence>
<gene>
    <name evidence="6" type="ORF">QTP70_026630</name>
</gene>
<keyword evidence="2 4" id="KW-0863">Zinc-finger</keyword>
<feature type="domain" description="RING-type" evidence="5">
    <location>
        <begin position="9"/>
        <end position="56"/>
    </location>
</feature>
<dbReference type="PROSITE" id="PS50089">
    <property type="entry name" value="ZF_RING_2"/>
    <property type="match status" value="1"/>
</dbReference>
<reference evidence="6" key="1">
    <citation type="submission" date="2023-06" db="EMBL/GenBank/DDBJ databases">
        <title>Male Hemibagrus guttatus genome.</title>
        <authorList>
            <person name="Bian C."/>
        </authorList>
    </citation>
    <scope>NUCLEOTIDE SEQUENCE</scope>
    <source>
        <strain evidence="6">Male_cb2023</strain>
        <tissue evidence="6">Muscle</tissue>
    </source>
</reference>
<keyword evidence="7" id="KW-1185">Reference proteome</keyword>
<dbReference type="GO" id="GO:0016567">
    <property type="term" value="P:protein ubiquitination"/>
    <property type="evidence" value="ECO:0007669"/>
    <property type="project" value="TreeGrafter"/>
</dbReference>
<organism evidence="6 7">
    <name type="scientific">Hemibagrus guttatus</name>
    <dbReference type="NCBI Taxonomy" id="175788"/>
    <lineage>
        <taxon>Eukaryota</taxon>
        <taxon>Metazoa</taxon>
        <taxon>Chordata</taxon>
        <taxon>Craniata</taxon>
        <taxon>Vertebrata</taxon>
        <taxon>Euteleostomi</taxon>
        <taxon>Actinopterygii</taxon>
        <taxon>Neopterygii</taxon>
        <taxon>Teleostei</taxon>
        <taxon>Ostariophysi</taxon>
        <taxon>Siluriformes</taxon>
        <taxon>Bagridae</taxon>
        <taxon>Hemibagrus</taxon>
    </lineage>
</organism>
<dbReference type="AlphaFoldDB" id="A0AAE0RK20"/>
<dbReference type="PROSITE" id="PS00518">
    <property type="entry name" value="ZF_RING_1"/>
    <property type="match status" value="1"/>
</dbReference>
<dbReference type="PANTHER" id="PTHR22791:SF31">
    <property type="entry name" value="IM:7152348"/>
    <property type="match status" value="1"/>
</dbReference>
<comment type="caution">
    <text evidence="6">The sequence shown here is derived from an EMBL/GenBank/DDBJ whole genome shotgun (WGS) entry which is preliminary data.</text>
</comment>
<protein>
    <recommendedName>
        <fullName evidence="5">RING-type domain-containing protein</fullName>
    </recommendedName>
</protein>
<dbReference type="EMBL" id="JAUCMX010000001">
    <property type="protein sequence ID" value="KAK3557428.1"/>
    <property type="molecule type" value="Genomic_DNA"/>
</dbReference>
<dbReference type="InterPro" id="IPR013083">
    <property type="entry name" value="Znf_RING/FYVE/PHD"/>
</dbReference>
<dbReference type="SMART" id="SM00184">
    <property type="entry name" value="RING"/>
    <property type="match status" value="1"/>
</dbReference>
<dbReference type="PANTHER" id="PTHR22791">
    <property type="entry name" value="RING-TYPE DOMAIN-CONTAINING PROTEIN"/>
    <property type="match status" value="1"/>
</dbReference>
<dbReference type="InterPro" id="IPR017907">
    <property type="entry name" value="Znf_RING_CS"/>
</dbReference>
<evidence type="ECO:0000313" key="7">
    <source>
        <dbReference type="Proteomes" id="UP001274896"/>
    </source>
</evidence>
<dbReference type="Proteomes" id="UP001274896">
    <property type="component" value="Unassembled WGS sequence"/>
</dbReference>
<dbReference type="InterPro" id="IPR001841">
    <property type="entry name" value="Znf_RING"/>
</dbReference>
<keyword evidence="1" id="KW-0479">Metal-binding</keyword>
<dbReference type="SUPFAM" id="SSF57850">
    <property type="entry name" value="RING/U-box"/>
    <property type="match status" value="1"/>
</dbReference>
<evidence type="ECO:0000313" key="6">
    <source>
        <dbReference type="EMBL" id="KAK3557428.1"/>
    </source>
</evidence>
<dbReference type="GO" id="GO:0008270">
    <property type="term" value="F:zinc ion binding"/>
    <property type="evidence" value="ECO:0007669"/>
    <property type="project" value="UniProtKB-KW"/>
</dbReference>
<dbReference type="Gene3D" id="3.30.40.10">
    <property type="entry name" value="Zinc/RING finger domain, C3HC4 (zinc finger)"/>
    <property type="match status" value="1"/>
</dbReference>
<keyword evidence="3" id="KW-0862">Zinc</keyword>
<proteinExistence type="predicted"/>
<evidence type="ECO:0000256" key="4">
    <source>
        <dbReference type="PROSITE-ProRule" id="PRU00175"/>
    </source>
</evidence>
<evidence type="ECO:0000256" key="1">
    <source>
        <dbReference type="ARBA" id="ARBA00022723"/>
    </source>
</evidence>
<evidence type="ECO:0000256" key="3">
    <source>
        <dbReference type="ARBA" id="ARBA00022833"/>
    </source>
</evidence>